<dbReference type="EMBL" id="AC098476">
    <property type="status" value="NOT_ANNOTATED_CDS"/>
    <property type="molecule type" value="Genomic_DNA"/>
</dbReference>
<dbReference type="OpenTargets" id="ENSG00000163818"/>
<keyword evidence="2" id="KW-1185">Reference proteome</keyword>
<dbReference type="Ensembl" id="ENST00000418700.6">
    <property type="protein sequence ID" value="ENSP00000416427.2"/>
    <property type="gene ID" value="ENSG00000163818.20"/>
</dbReference>
<reference evidence="1 2" key="2">
    <citation type="journal article" date="2004" name="Nature">
        <title>Finishing the euchromatic sequence of the human genome.</title>
        <authorList>
            <consortium name="International Human Genome Sequencing Consortium"/>
        </authorList>
    </citation>
    <scope>NUCLEOTIDE SEQUENCE [LARGE SCALE GENOMIC DNA]</scope>
</reference>
<dbReference type="OrthoDB" id="313412at2759"/>
<name>F8VR53_HUMAN</name>
<reference evidence="1" key="5">
    <citation type="submission" date="2025-09" db="UniProtKB">
        <authorList>
            <consortium name="Ensembl"/>
        </authorList>
    </citation>
    <scope>IDENTIFICATION</scope>
</reference>
<organism evidence="1 2">
    <name type="scientific">Homo sapiens</name>
    <name type="common">Human</name>
    <dbReference type="NCBI Taxonomy" id="9606"/>
    <lineage>
        <taxon>Eukaryota</taxon>
        <taxon>Metazoa</taxon>
        <taxon>Chordata</taxon>
        <taxon>Craniata</taxon>
        <taxon>Vertebrata</taxon>
        <taxon>Euteleostomi</taxon>
        <taxon>Mammalia</taxon>
        <taxon>Eutheria</taxon>
        <taxon>Euarchontoglires</taxon>
        <taxon>Primates</taxon>
        <taxon>Haplorrhini</taxon>
        <taxon>Catarrhini</taxon>
        <taxon>Hominidae</taxon>
        <taxon>Homo</taxon>
    </lineage>
</organism>
<reference evidence="1" key="4">
    <citation type="submission" date="2025-08" db="UniProtKB">
        <authorList>
            <consortium name="Ensembl"/>
        </authorList>
    </citation>
    <scope>IDENTIFICATION</scope>
</reference>
<dbReference type="Bgee" id="ENSG00000163818">
    <property type="expression patterns" value="Expressed in bronchial epithelial cell and 199 other cell types or tissues"/>
</dbReference>
<sequence length="43" mass="5115">MRNQDPGKMGRQRKSIKLYPTHPLVTFPRSWAKFQEKALQSWA</sequence>
<reference evidence="1 2" key="1">
    <citation type="journal article" date="2001" name="Nature">
        <title>Initial sequencing and analysis of the human genome.</title>
        <authorList>
            <consortium name="International Human Genome Sequencing Consortium"/>
            <person name="Lander E.S."/>
            <person name="Linton L.M."/>
            <person name="Birren B."/>
            <person name="Nusbaum C."/>
            <person name="Zody M.C."/>
            <person name="Baldwin J."/>
            <person name="Devon K."/>
            <person name="Dewar K."/>
            <person name="Doyle M."/>
            <person name="FitzHugh W."/>
            <person name="Funke R."/>
            <person name="Gage D."/>
            <person name="Harris K."/>
            <person name="Heaford A."/>
            <person name="Howland J."/>
            <person name="Kann L."/>
            <person name="Lehoczky J."/>
            <person name="LeVine R."/>
            <person name="McEwan P."/>
            <person name="McKernan K."/>
            <person name="Meldrim J."/>
            <person name="Mesirov J.P."/>
            <person name="Miranda C."/>
            <person name="Morris W."/>
            <person name="Naylor J."/>
            <person name="Raymond C."/>
            <person name="Rosetti M."/>
            <person name="Santos R."/>
            <person name="Sheridan A."/>
            <person name="Sougnez C."/>
            <person name="Stange-Thomann N."/>
            <person name="Stojanovic N."/>
            <person name="Subramanian A."/>
            <person name="Wyman D."/>
            <person name="Rogers J."/>
            <person name="Sulston J."/>
            <person name="Ainscough R."/>
            <person name="Beck S."/>
            <person name="Bentley D."/>
            <person name="Burton J."/>
            <person name="Clee C."/>
            <person name="Carter N."/>
            <person name="Coulson A."/>
            <person name="Deadman R."/>
            <person name="Deloukas P."/>
            <person name="Dunham A."/>
            <person name="Dunham I."/>
            <person name="Durbin R."/>
            <person name="French L."/>
            <person name="Grafham D."/>
            <person name="Gregory S."/>
            <person name="Hubbard T."/>
            <person name="Humphray S."/>
            <person name="Hunt A."/>
            <person name="Jones M."/>
            <person name="Lloyd C."/>
            <person name="McMurray A."/>
            <person name="Matthews L."/>
            <person name="Mercer S."/>
            <person name="Milne S."/>
            <person name="Mullikin J.C."/>
            <person name="Mungall A."/>
            <person name="Plumb R."/>
            <person name="Ross M."/>
            <person name="Shownkeen R."/>
            <person name="Sims S."/>
            <person name="Waterston R.H."/>
            <person name="Wilson R.K."/>
            <person name="Hillier L.W."/>
            <person name="McPherson J.D."/>
            <person name="Marra M.A."/>
            <person name="Mardis E.R."/>
            <person name="Fulton L.A."/>
            <person name="Chinwalla A.T."/>
            <person name="Pepin K.H."/>
            <person name="Gish W.R."/>
            <person name="Chissoe S.L."/>
            <person name="Wendl M.C."/>
            <person name="Delehaunty K.D."/>
            <person name="Miner T.L."/>
            <person name="Delehaunty A."/>
            <person name="Kramer J.B."/>
            <person name="Cook L.L."/>
            <person name="Fulton R.S."/>
            <person name="Johnson D.L."/>
            <person name="Minx P.J."/>
            <person name="Clifton S.W."/>
            <person name="Hawkins T."/>
            <person name="Branscomb E."/>
            <person name="Predki P."/>
            <person name="Richardson P."/>
            <person name="Wenning S."/>
            <person name="Slezak T."/>
            <person name="Doggett N."/>
            <person name="Cheng J.F."/>
            <person name="Olsen A."/>
            <person name="Lucas S."/>
            <person name="Elkin C."/>
            <person name="Uberbacher E."/>
            <person name="Frazier M."/>
            <person name="Gibbs R.A."/>
            <person name="Muzny D.M."/>
            <person name="Scherer S.E."/>
            <person name="Bouck J.B."/>
            <person name="Sodergren E.J."/>
            <person name="Worley K.C."/>
            <person name="Rives C.M."/>
            <person name="Gorrell J.H."/>
            <person name="Metzker M.L."/>
            <person name="Naylor S.L."/>
            <person name="Kucherlapati R.S."/>
            <person name="Nelson D.L."/>
            <person name="Weinstock G.M."/>
            <person name="Sakaki Y."/>
            <person name="Fujiyama A."/>
            <person name="Hattori M."/>
            <person name="Yada T."/>
            <person name="Toyoda A."/>
            <person name="Itoh T."/>
            <person name="Kawagoe C."/>
            <person name="Watanabe H."/>
            <person name="Totoki Y."/>
            <person name="Taylor T."/>
            <person name="Weissenbach J."/>
            <person name="Heilig R."/>
            <person name="Saurin W."/>
            <person name="Artiguenave F."/>
            <person name="Brottier P."/>
            <person name="Bruls T."/>
            <person name="Pelletier E."/>
            <person name="Robert C."/>
            <person name="Wincker P."/>
            <person name="Smith D.R."/>
            <person name="Doucette-Stamm L."/>
            <person name="Rubenfield M."/>
            <person name="Weinstock K."/>
            <person name="Lee H.M."/>
            <person name="Dubois J."/>
            <person name="Rosenthal A."/>
            <person name="Platzer M."/>
            <person name="Nyakatura G."/>
            <person name="Taudien S."/>
            <person name="Rump A."/>
            <person name="Yang H."/>
            <person name="Yu J."/>
            <person name="Wang J."/>
            <person name="Huang G."/>
            <person name="Gu J."/>
            <person name="Hood L."/>
            <person name="Rowen L."/>
            <person name="Madan A."/>
            <person name="Qin S."/>
            <person name="Davis R.W."/>
            <person name="Federspiel N.A."/>
            <person name="Abola A.P."/>
            <person name="Proctor M.J."/>
            <person name="Myers R.M."/>
            <person name="Schmutz J."/>
            <person name="Dickson M."/>
            <person name="Grimwood J."/>
            <person name="Cox D.R."/>
            <person name="Olson M.V."/>
            <person name="Kaul R."/>
            <person name="Raymond C."/>
            <person name="Shimizu N."/>
            <person name="Kawasaki K."/>
            <person name="Minoshima S."/>
            <person name="Evans G.A."/>
            <person name="Athanasiou M."/>
            <person name="Schultz R."/>
            <person name="Roe B.A."/>
            <person name="Chen F."/>
            <person name="Pan H."/>
            <person name="Ramser J."/>
            <person name="Lehrach H."/>
            <person name="Reinhardt R."/>
            <person name="McCombie W.R."/>
            <person name="de la Bastide M."/>
            <person name="Dedhia N."/>
            <person name="Blocker H."/>
            <person name="Hornischer K."/>
            <person name="Nordsiek G."/>
            <person name="Agarwala R."/>
            <person name="Aravind L."/>
            <person name="Bailey J.A."/>
            <person name="Bateman A."/>
            <person name="Batzoglou S."/>
            <person name="Birney E."/>
            <person name="Bork P."/>
            <person name="Brown D.G."/>
            <person name="Burge C.B."/>
            <person name="Cerutti L."/>
            <person name="Chen H.C."/>
            <person name="Church D."/>
            <person name="Clamp M."/>
            <person name="Copley R.R."/>
            <person name="Doerks T."/>
            <person name="Eddy S.R."/>
            <person name="Eichler E.E."/>
            <person name="Furey T.S."/>
            <person name="Galagan J."/>
            <person name="Gilbert J.G."/>
            <person name="Harmon C."/>
            <person name="Hayashizaki Y."/>
            <person name="Haussler D."/>
            <person name="Hermjakob H."/>
            <person name="Hokamp K."/>
            <person name="Jang W."/>
            <person name="Johnson L.S."/>
            <person name="Jones T.A."/>
            <person name="Kasif S."/>
            <person name="Kaspryzk A."/>
            <person name="Kennedy S."/>
            <person name="Kent W.J."/>
            <person name="Kitts P."/>
            <person name="Koonin E.V."/>
            <person name="Korf I."/>
            <person name="Kulp D."/>
            <person name="Lancet D."/>
            <person name="Lowe T.M."/>
            <person name="McLysaght A."/>
            <person name="Mikkelsen T."/>
            <person name="Moran J.V."/>
            <person name="Mulder N."/>
            <person name="Pollara V.J."/>
            <person name="Ponting C.P."/>
            <person name="Schuler G."/>
            <person name="Schultz J."/>
            <person name="Slater G."/>
            <person name="Smit A.F."/>
            <person name="Stupka E."/>
            <person name="Szustakowski J."/>
            <person name="Thierry-Mieg D."/>
            <person name="Thierry-Mieg J."/>
            <person name="Wagner L."/>
            <person name="Wallis J."/>
            <person name="Wheeler R."/>
            <person name="Williams A."/>
            <person name="Wolf Y.I."/>
            <person name="Wolfe K.H."/>
            <person name="Yang S.P."/>
            <person name="Yeh R.F."/>
            <person name="Collins F."/>
            <person name="Guyer M.S."/>
            <person name="Peterson J."/>
            <person name="Felsenfeld A."/>
            <person name="Wetterstrand K.A."/>
            <person name="Patrinos A."/>
            <person name="Morgan M.J."/>
            <person name="de Jong P."/>
            <person name="Catanese J.J."/>
            <person name="Osoegawa K."/>
            <person name="Shizuya H."/>
            <person name="Choi S."/>
            <person name="Chen Y.J."/>
        </authorList>
    </citation>
    <scope>NUCLEOTIDE SEQUENCE [LARGE SCALE GENOMIC DNA]</scope>
</reference>
<gene>
    <name evidence="1" type="primary">LZTFL1</name>
</gene>
<reference evidence="1 2" key="3">
    <citation type="journal article" date="2006" name="Nature">
        <title>The DNA sequence, annotation and analysis of human chromosome 3.</title>
        <authorList>
            <person name="Muzny D.M."/>
            <person name="Scherer S.E."/>
            <person name="Kaul R."/>
            <person name="Wang J."/>
            <person name="Yu J."/>
            <person name="Sudbrak R."/>
            <person name="Buhay C.J."/>
            <person name="Chen R."/>
            <person name="Cree A."/>
            <person name="Ding Y."/>
            <person name="Dugan-Rocha S."/>
            <person name="Gill R."/>
            <person name="Gunaratne P."/>
            <person name="Harris R.A."/>
            <person name="Hawes A.C."/>
            <person name="Hernandez J."/>
            <person name="Hodgson A.V."/>
            <person name="Hume J."/>
            <person name="Jackson A."/>
            <person name="Khan Z.M."/>
            <person name="Kovar-Smith C."/>
            <person name="Lewis L.R."/>
            <person name="Lozado R.J."/>
            <person name="Metzker M.L."/>
            <person name="Milosavljevic A."/>
            <person name="Miner G.R."/>
            <person name="Morgan M.B."/>
            <person name="Nazareth L.V."/>
            <person name="Scott G."/>
            <person name="Sodergren E."/>
            <person name="Song X.Z."/>
            <person name="Steffen D."/>
            <person name="Wei S."/>
            <person name="Wheeler D.A."/>
            <person name="Wright M.W."/>
            <person name="Worley K.C."/>
            <person name="Yuan Y."/>
            <person name="Zhang Z."/>
            <person name="Adams C.Q."/>
            <person name="Ansari-Lari M.A."/>
            <person name="Ayele M."/>
            <person name="Brown M.J."/>
            <person name="Chen G."/>
            <person name="Chen Z."/>
            <person name="Clendenning J."/>
            <person name="Clerc-Blankenburg K.P."/>
            <person name="Chen R."/>
            <person name="Chen Z."/>
            <person name="Davis C."/>
            <person name="Delgado O."/>
            <person name="Dinh H.H."/>
            <person name="Dong W."/>
            <person name="Draper H."/>
            <person name="Ernst S."/>
            <person name="Fu G."/>
            <person name="Gonzalez-Garay M.L."/>
            <person name="Garcia D.K."/>
            <person name="Gillett W."/>
            <person name="Gu J."/>
            <person name="Hao B."/>
            <person name="Haugen E."/>
            <person name="Havlak P."/>
            <person name="He X."/>
            <person name="Hennig S."/>
            <person name="Hu S."/>
            <person name="Huang W."/>
            <person name="Jackson L.R."/>
            <person name="Jacob L.S."/>
            <person name="Kelly S.H."/>
            <person name="Kube M."/>
            <person name="Levy R."/>
            <person name="Li Z."/>
            <person name="Liu B."/>
            <person name="Liu J."/>
            <person name="Liu W."/>
            <person name="Lu J."/>
            <person name="Maheshwari M."/>
            <person name="Nguyen B.V."/>
            <person name="Okwuonu G.O."/>
            <person name="Palmeiri A."/>
            <person name="Pasternak S."/>
            <person name="Perez L.M."/>
            <person name="Phelps K.A."/>
            <person name="Plopper F.J."/>
            <person name="Qiang B."/>
            <person name="Raymond C."/>
            <person name="Rodriguez R."/>
            <person name="Saenphimmachak C."/>
            <person name="Santibanez J."/>
            <person name="Shen H."/>
            <person name="Shen Y."/>
            <person name="Subramanian S."/>
            <person name="Tabor P.E."/>
            <person name="Verduzco D."/>
            <person name="Waldron L."/>
            <person name="Wang J."/>
            <person name="Wang J."/>
            <person name="Wang Q."/>
            <person name="Williams G.A."/>
            <person name="Wong G.K."/>
            <person name="Yao Z."/>
            <person name="Zhang J."/>
            <person name="Zhang X."/>
            <person name="Zhao G."/>
            <person name="Zhou J."/>
            <person name="Zhou Y."/>
            <person name="Nelson D."/>
            <person name="Lehrach H."/>
            <person name="Reinhardt R."/>
            <person name="Naylor S.L."/>
            <person name="Yang H."/>
            <person name="Olson M."/>
            <person name="Weinstock G."/>
            <person name="Gibbs R.A."/>
        </authorList>
    </citation>
    <scope>NUCLEOTIDE SEQUENCE [LARGE SCALE GENOMIC DNA]</scope>
</reference>
<protein>
    <submittedName>
        <fullName evidence="1">Leucine zipper transcription factor like 1</fullName>
    </submittedName>
</protein>
<dbReference type="AlphaFoldDB" id="F8VR53"/>
<dbReference type="EMBL" id="AC099782">
    <property type="status" value="NOT_ANNOTATED_CDS"/>
    <property type="molecule type" value="Genomic_DNA"/>
</dbReference>
<evidence type="ECO:0000313" key="2">
    <source>
        <dbReference type="Proteomes" id="UP000005640"/>
    </source>
</evidence>
<dbReference type="Ensembl" id="ENST00000418700.6">
    <property type="protein sequence ID" value="ENSP00000416427.2"/>
    <property type="gene ID" value="ENSG00000163818.21"/>
</dbReference>
<dbReference type="Proteomes" id="UP000005640">
    <property type="component" value="Chromosome 3"/>
</dbReference>
<evidence type="ECO:0000313" key="1">
    <source>
        <dbReference type="Ensembl" id="ENSP00000416427.2"/>
    </source>
</evidence>
<dbReference type="GeneTree" id="ENSGT00390000016415"/>
<proteinExistence type="predicted"/>
<accession>F8VR53</accession>
<dbReference type="HGNC" id="HGNC:6741">
    <property type="gene designation" value="LZTFL1"/>
</dbReference>